<keyword evidence="2" id="KW-1185">Reference proteome</keyword>
<evidence type="ECO:0000313" key="2">
    <source>
        <dbReference type="Proteomes" id="UP001291912"/>
    </source>
</evidence>
<accession>A0ABU5N5D3</accession>
<protein>
    <submittedName>
        <fullName evidence="1">Uncharacterized protein</fullName>
    </submittedName>
</protein>
<dbReference type="RefSeq" id="WP_194423931.1">
    <property type="nucleotide sequence ID" value="NZ_BAAAPT010000001.1"/>
</dbReference>
<dbReference type="Proteomes" id="UP001291912">
    <property type="component" value="Unassembled WGS sequence"/>
</dbReference>
<sequence length="93" mass="10087">MPSVATSPLAPRYSRPAGDIVAARRASGIAWARVEDGFHVANRDGVFLGYLDREADGTWLVFDGRSTRVGRGAGLREAMDVLIIHHQRAEQAA</sequence>
<comment type="caution">
    <text evidence="1">The sequence shown here is derived from an EMBL/GenBank/DDBJ whole genome shotgun (WGS) entry which is preliminary data.</text>
</comment>
<organism evidence="1 2">
    <name type="scientific">Microbacterium aquimaris</name>
    <dbReference type="NCBI Taxonomy" id="459816"/>
    <lineage>
        <taxon>Bacteria</taxon>
        <taxon>Bacillati</taxon>
        <taxon>Actinomycetota</taxon>
        <taxon>Actinomycetes</taxon>
        <taxon>Micrococcales</taxon>
        <taxon>Microbacteriaceae</taxon>
        <taxon>Microbacterium</taxon>
    </lineage>
</organism>
<dbReference type="EMBL" id="JAWJYN010000001">
    <property type="protein sequence ID" value="MDZ8161294.1"/>
    <property type="molecule type" value="Genomic_DNA"/>
</dbReference>
<name>A0ABU5N5D3_9MICO</name>
<reference evidence="1 2" key="1">
    <citation type="submission" date="2023-10" db="EMBL/GenBank/DDBJ databases">
        <title>Microbacterium xanthum sp. nov., isolated from seaweed.</title>
        <authorList>
            <person name="Lee S.D."/>
        </authorList>
    </citation>
    <scope>NUCLEOTIDE SEQUENCE [LARGE SCALE GENOMIC DNA]</scope>
    <source>
        <strain evidence="1 2">KCTC 19124</strain>
    </source>
</reference>
<gene>
    <name evidence="1" type="ORF">R2Q92_05545</name>
</gene>
<evidence type="ECO:0000313" key="1">
    <source>
        <dbReference type="EMBL" id="MDZ8161294.1"/>
    </source>
</evidence>
<proteinExistence type="predicted"/>